<protein>
    <submittedName>
        <fullName evidence="2">TonB family protein</fullName>
    </submittedName>
</protein>
<sequence>MPLDGVAGSRPAITAEPLRDPAPPVPELPAVMTFALTEPPWLSRPCAAPPRQNHTP</sequence>
<evidence type="ECO:0000313" key="3">
    <source>
        <dbReference type="Proteomes" id="UP000257016"/>
    </source>
</evidence>
<accession>A0A975X8G1</accession>
<comment type="caution">
    <text evidence="2">The sequence shown here is derived from an EMBL/GenBank/DDBJ whole genome shotgun (WGS) entry which is preliminary data.</text>
</comment>
<reference evidence="2 3" key="1">
    <citation type="submission" date="2018-01" db="EMBL/GenBank/DDBJ databases">
        <authorList>
            <person name="Clerissi C."/>
        </authorList>
    </citation>
    <scope>NUCLEOTIDE SEQUENCE [LARGE SCALE GENOMIC DNA]</scope>
    <source>
        <strain evidence="2">Cupriavidus taiwanensis LMG 19430</strain>
    </source>
</reference>
<name>A0A975X8G1_9BURK</name>
<dbReference type="EMBL" id="OFSN01000010">
    <property type="protein sequence ID" value="SOY62236.1"/>
    <property type="molecule type" value="Genomic_DNA"/>
</dbReference>
<evidence type="ECO:0000256" key="1">
    <source>
        <dbReference type="SAM" id="MobiDB-lite"/>
    </source>
</evidence>
<organism evidence="2 3">
    <name type="scientific">Cupriavidus taiwanensis</name>
    <dbReference type="NCBI Taxonomy" id="164546"/>
    <lineage>
        <taxon>Bacteria</taxon>
        <taxon>Pseudomonadati</taxon>
        <taxon>Pseudomonadota</taxon>
        <taxon>Betaproteobacteria</taxon>
        <taxon>Burkholderiales</taxon>
        <taxon>Burkholderiaceae</taxon>
        <taxon>Cupriavidus</taxon>
    </lineage>
</organism>
<evidence type="ECO:0000313" key="2">
    <source>
        <dbReference type="EMBL" id="SOY62236.1"/>
    </source>
</evidence>
<gene>
    <name evidence="2" type="ORF">CBM2586_A50481</name>
</gene>
<proteinExistence type="predicted"/>
<dbReference type="Proteomes" id="UP000257016">
    <property type="component" value="Unassembled WGS sequence"/>
</dbReference>
<feature type="region of interest" description="Disordered" evidence="1">
    <location>
        <begin position="1"/>
        <end position="26"/>
    </location>
</feature>
<dbReference type="AlphaFoldDB" id="A0A975X8G1"/>